<evidence type="ECO:0000313" key="2">
    <source>
        <dbReference type="Proteomes" id="UP000752012"/>
    </source>
</evidence>
<dbReference type="RefSeq" id="WP_168008320.1">
    <property type="nucleotide sequence ID" value="NZ_JAATHJ010000026.1"/>
</dbReference>
<accession>A0A969PSC6</accession>
<organism evidence="1 2">
    <name type="scientific">Alkalicoccus luteus</name>
    <dbReference type="NCBI Taxonomy" id="1237094"/>
    <lineage>
        <taxon>Bacteria</taxon>
        <taxon>Bacillati</taxon>
        <taxon>Bacillota</taxon>
        <taxon>Bacilli</taxon>
        <taxon>Bacillales</taxon>
        <taxon>Bacillaceae</taxon>
        <taxon>Alkalicoccus</taxon>
    </lineage>
</organism>
<evidence type="ECO:0000313" key="1">
    <source>
        <dbReference type="EMBL" id="NJP38640.1"/>
    </source>
</evidence>
<keyword evidence="2" id="KW-1185">Reference proteome</keyword>
<dbReference type="EMBL" id="JAATHJ010000026">
    <property type="protein sequence ID" value="NJP38640.1"/>
    <property type="molecule type" value="Genomic_DNA"/>
</dbReference>
<name>A0A969PSC6_9BACI</name>
<comment type="caution">
    <text evidence="1">The sequence shown here is derived from an EMBL/GenBank/DDBJ whole genome shotgun (WGS) entry which is preliminary data.</text>
</comment>
<sequence>MLEPGLYEETIRITKSIDILADREGVVITSSTQTPIVVEEGSLKRDRF</sequence>
<protein>
    <submittedName>
        <fullName evidence="1">Uncharacterized protein</fullName>
    </submittedName>
</protein>
<reference evidence="1 2" key="1">
    <citation type="submission" date="2020-03" db="EMBL/GenBank/DDBJ databases">
        <title>Assessment of the enzymatic potential of alkaline-tolerant lipase obtained from Bacillus luteus H11 (technogenic soil) for the bioremediation of saline soils contaminated with petroleum substances.</title>
        <authorList>
            <person name="Kalwasinska A."/>
        </authorList>
    </citation>
    <scope>NUCLEOTIDE SEQUENCE [LARGE SCALE GENOMIC DNA]</scope>
    <source>
        <strain evidence="1 2">H11</strain>
    </source>
</reference>
<gene>
    <name evidence="1" type="ORF">HCN83_13750</name>
</gene>
<dbReference type="Proteomes" id="UP000752012">
    <property type="component" value="Unassembled WGS sequence"/>
</dbReference>
<proteinExistence type="predicted"/>
<dbReference type="AlphaFoldDB" id="A0A969PSC6"/>